<protein>
    <submittedName>
        <fullName evidence="2">Uncharacterized protein</fullName>
    </submittedName>
</protein>
<feature type="region of interest" description="Disordered" evidence="1">
    <location>
        <begin position="73"/>
        <end position="175"/>
    </location>
</feature>
<feature type="region of interest" description="Disordered" evidence="1">
    <location>
        <begin position="371"/>
        <end position="453"/>
    </location>
</feature>
<dbReference type="EMBL" id="JAGTJQ010000001">
    <property type="protein sequence ID" value="KAH7039989.1"/>
    <property type="molecule type" value="Genomic_DNA"/>
</dbReference>
<dbReference type="PANTHER" id="PTHR48125:SF12">
    <property type="entry name" value="AT HOOK TRANSCRIPTION FACTOR FAMILY-RELATED"/>
    <property type="match status" value="1"/>
</dbReference>
<keyword evidence="3" id="KW-1185">Reference proteome</keyword>
<name>A0A9P9BZD5_9PEZI</name>
<feature type="compositionally biased region" description="Low complexity" evidence="1">
    <location>
        <begin position="109"/>
        <end position="121"/>
    </location>
</feature>
<organism evidence="2 3">
    <name type="scientific">Microdochium trichocladiopsis</name>
    <dbReference type="NCBI Taxonomy" id="1682393"/>
    <lineage>
        <taxon>Eukaryota</taxon>
        <taxon>Fungi</taxon>
        <taxon>Dikarya</taxon>
        <taxon>Ascomycota</taxon>
        <taxon>Pezizomycotina</taxon>
        <taxon>Sordariomycetes</taxon>
        <taxon>Xylariomycetidae</taxon>
        <taxon>Xylariales</taxon>
        <taxon>Microdochiaceae</taxon>
        <taxon>Microdochium</taxon>
    </lineage>
</organism>
<feature type="compositionally biased region" description="Low complexity" evidence="1">
    <location>
        <begin position="623"/>
        <end position="644"/>
    </location>
</feature>
<sequence length="784" mass="86798">MGPRLAPSQRSLCCPSPFVFQTRATASAACALPASTSSASHPTILQILPCLESASFLEMPRTHYSLRLRPQITNGSSPELSQTKAEFPADSSTTRAVSKELSREPAEPSPARMSSSASISSVDPDMLGEIVVGTHHNGDRHSPHRGSADPEDEHMADAGRGPSPGNTPPSHYPKRKRSAVYADLGEDKMETESLKPDDDEAVVKPARHPLPKRQGNTNVKGVIVGYWRDSTVPNDENKHAVIGFMDVRDRLRTRVHMQTVSGASINARLFPIPPGPGGSWVTFERIVFSDHLVGEDHNVVKEYVKLRGNAEPGKKGDLQAVEMARAYLEKNPPPETPQPLQIAWGKEIPEHVQSTRDPQFKRRRTGEGITTIAAGTSPAPATPQHAAQHLPPQSQPLTSASTPREPQMMQFQQQHQPPPPPQQHAVQHGQQLTQLPTPPQRFSHAPGLESLPGTRPTRILVGCWAKSDAPLDKDKHAVYGILGANDMFRVKLVRETMDGRFVEGNFPQGAGALWIAYEEVTFLPHLQGLTRPETKEYVRVRQAQLDAGETDAERVANETKAVYEAQARVAANPAKTGSSQLIVPRHATDADQHMLDAGELPPPPPPKIDGRSSEARQARREAQLAQQLAQQQAQQQQQQQQAQQHARYSLPEAEIREMGRGNQEHFERQRNIVDRAMTRMENNQERDDRYAASRAAMSTPPLPNPEARRDFQDNIQRMQKVWIAQENGRMRPVQEDEAKTHAGVKYERRANGPFAGKLVSQGTIISIDGEDYVEYRVLTKPTFF</sequence>
<feature type="compositionally biased region" description="Low complexity" evidence="1">
    <location>
        <begin position="423"/>
        <end position="435"/>
    </location>
</feature>
<feature type="compositionally biased region" description="Basic and acidic residues" evidence="1">
    <location>
        <begin position="608"/>
        <end position="622"/>
    </location>
</feature>
<gene>
    <name evidence="2" type="ORF">B0I36DRAFT_4227</name>
</gene>
<feature type="compositionally biased region" description="Basic and acidic residues" evidence="1">
    <location>
        <begin position="97"/>
        <end position="106"/>
    </location>
</feature>
<proteinExistence type="predicted"/>
<evidence type="ECO:0000313" key="3">
    <source>
        <dbReference type="Proteomes" id="UP000756346"/>
    </source>
</evidence>
<feature type="compositionally biased region" description="Low complexity" evidence="1">
    <location>
        <begin position="371"/>
        <end position="415"/>
    </location>
</feature>
<dbReference type="GeneID" id="70191761"/>
<dbReference type="OrthoDB" id="5235778at2759"/>
<dbReference type="Proteomes" id="UP000756346">
    <property type="component" value="Unassembled WGS sequence"/>
</dbReference>
<evidence type="ECO:0000256" key="1">
    <source>
        <dbReference type="SAM" id="MobiDB-lite"/>
    </source>
</evidence>
<dbReference type="AlphaFoldDB" id="A0A9P9BZD5"/>
<feature type="compositionally biased region" description="Polar residues" evidence="1">
    <location>
        <begin position="73"/>
        <end position="96"/>
    </location>
</feature>
<dbReference type="RefSeq" id="XP_046018044.1">
    <property type="nucleotide sequence ID" value="XM_046162215.1"/>
</dbReference>
<feature type="region of interest" description="Disordered" evidence="1">
    <location>
        <begin position="594"/>
        <end position="647"/>
    </location>
</feature>
<dbReference type="PANTHER" id="PTHR48125">
    <property type="entry name" value="LP07818P1"/>
    <property type="match status" value="1"/>
</dbReference>
<reference evidence="2" key="1">
    <citation type="journal article" date="2021" name="Nat. Commun.">
        <title>Genetic determinants of endophytism in the Arabidopsis root mycobiome.</title>
        <authorList>
            <person name="Mesny F."/>
            <person name="Miyauchi S."/>
            <person name="Thiergart T."/>
            <person name="Pickel B."/>
            <person name="Atanasova L."/>
            <person name="Karlsson M."/>
            <person name="Huettel B."/>
            <person name="Barry K.W."/>
            <person name="Haridas S."/>
            <person name="Chen C."/>
            <person name="Bauer D."/>
            <person name="Andreopoulos W."/>
            <person name="Pangilinan J."/>
            <person name="LaButti K."/>
            <person name="Riley R."/>
            <person name="Lipzen A."/>
            <person name="Clum A."/>
            <person name="Drula E."/>
            <person name="Henrissat B."/>
            <person name="Kohler A."/>
            <person name="Grigoriev I.V."/>
            <person name="Martin F.M."/>
            <person name="Hacquard S."/>
        </authorList>
    </citation>
    <scope>NUCLEOTIDE SEQUENCE</scope>
    <source>
        <strain evidence="2">MPI-CAGE-CH-0230</strain>
    </source>
</reference>
<evidence type="ECO:0000313" key="2">
    <source>
        <dbReference type="EMBL" id="KAH7039989.1"/>
    </source>
</evidence>
<accession>A0A9P9BZD5</accession>
<comment type="caution">
    <text evidence="2">The sequence shown here is derived from an EMBL/GenBank/DDBJ whole genome shotgun (WGS) entry which is preliminary data.</text>
</comment>